<reference evidence="2" key="1">
    <citation type="submission" date="2022-11" db="UniProtKB">
        <authorList>
            <consortium name="WormBaseParasite"/>
        </authorList>
    </citation>
    <scope>IDENTIFICATION</scope>
</reference>
<evidence type="ECO:0000313" key="2">
    <source>
        <dbReference type="WBParaSite" id="nRc.2.0.1.t01104-RA"/>
    </source>
</evidence>
<proteinExistence type="predicted"/>
<protein>
    <submittedName>
        <fullName evidence="2">Uncharacterized protein</fullName>
    </submittedName>
</protein>
<keyword evidence="1" id="KW-1185">Reference proteome</keyword>
<accession>A0A915HI42</accession>
<dbReference type="AlphaFoldDB" id="A0A915HI42"/>
<organism evidence="1 2">
    <name type="scientific">Romanomermis culicivorax</name>
    <name type="common">Nematode worm</name>
    <dbReference type="NCBI Taxonomy" id="13658"/>
    <lineage>
        <taxon>Eukaryota</taxon>
        <taxon>Metazoa</taxon>
        <taxon>Ecdysozoa</taxon>
        <taxon>Nematoda</taxon>
        <taxon>Enoplea</taxon>
        <taxon>Dorylaimia</taxon>
        <taxon>Mermithida</taxon>
        <taxon>Mermithoidea</taxon>
        <taxon>Mermithidae</taxon>
        <taxon>Romanomermis</taxon>
    </lineage>
</organism>
<name>A0A915HI42_ROMCU</name>
<evidence type="ECO:0000313" key="1">
    <source>
        <dbReference type="Proteomes" id="UP000887565"/>
    </source>
</evidence>
<dbReference type="Proteomes" id="UP000887565">
    <property type="component" value="Unplaced"/>
</dbReference>
<sequence length="936" mass="105012">MESSHAFPAIGNAVETLGKVSSCLMSGFMLRDFISDLIRHDVTGAIRDGTFFVGGIFSHKLASTAETYGARMIEEQRILLGNSFKFAAPVLRRLTSAYVLSHLISSVRQYHNDENNTAALVNVGVDSAFLTIDAGETSIEIMELFGVEAVESLSAITGPIGMAIGTVLILGSNVYETVKKIEVTNSEVSLSIDEEITETFRAFFHLDTSQQVQNEINEYEANEILAKQIKTQLDNQKRFKYYVTSSGKIQNGKIQMLHDTIIDLQKENTFVKSKANPKSCQLFCPLSISLREHKVKIREEKSFWKKLRSLFTDTYWKVKTVVDTLRDDFVSATLDIDQLETKDLDHGYVCHNAFGVTANDAQFNSAFFQLGSGYDRVHGFLNRTNVYNISGGQKVIYGGKNEDTFILSGTNIKGVLDGGDGMNTLDISRFDLKSELHIDGTKVVAGNSAFIAMNMNRMIGRKNIEDVIEAPCGLTILDSKGGSNSGQSDKLYFKNITCHYNVTVILSSFTNVYVDSMTTGIFNYNVESDAANLYIQTSHASKASITFNTPLTSITDLNLSNNTFSLFHDNSSALTLHGDLKNFEMTFSDGVYLRVKSRHITVLLRTDLTVSNIVSTYDEFLRLNNLSMIAFSSTDQKSVVFNHGRYSLKSDNDQFVLLNVIHNDPQHENHIVCSREQQNIVLIRKAAKQTIAEFKIPDIHIYCASSDLILDLSNISQTVCQSWPGREVRVFGSSDNSGKVLSVNVYLVAENVSTVFGRLHINTDTMKRIKIINYDSSRILGKVTNWASNRKFSPSNISPVENRIGGNFTNTAGKQTLIIAPDHWHIEKNFAFAVITECNIEWYQTVSVPKEIDNFVVYRMNKTALVTNLDEKMIYDRKNLAILLLEDYFISDKLKSIRLIDVNRKVMNLSAPLYSINSIDDLWNRFVANDNFYYNN</sequence>
<dbReference type="WBParaSite" id="nRc.2.0.1.t01104-RA">
    <property type="protein sequence ID" value="nRc.2.0.1.t01104-RA"/>
    <property type="gene ID" value="nRc.2.0.1.g01104"/>
</dbReference>